<evidence type="ECO:0000313" key="1">
    <source>
        <dbReference type="EMBL" id="SDT11130.1"/>
    </source>
</evidence>
<dbReference type="EMBL" id="LT629758">
    <property type="protein sequence ID" value="SDT11130.1"/>
    <property type="molecule type" value="Genomic_DNA"/>
</dbReference>
<dbReference type="Proteomes" id="UP000198688">
    <property type="component" value="Chromosome I"/>
</dbReference>
<organism evidence="1 2">
    <name type="scientific">Actinoplanes derwentensis</name>
    <dbReference type="NCBI Taxonomy" id="113562"/>
    <lineage>
        <taxon>Bacteria</taxon>
        <taxon>Bacillati</taxon>
        <taxon>Actinomycetota</taxon>
        <taxon>Actinomycetes</taxon>
        <taxon>Micromonosporales</taxon>
        <taxon>Micromonosporaceae</taxon>
        <taxon>Actinoplanes</taxon>
    </lineage>
</organism>
<reference evidence="1 2" key="1">
    <citation type="submission" date="2016-10" db="EMBL/GenBank/DDBJ databases">
        <authorList>
            <person name="de Groot N.N."/>
        </authorList>
    </citation>
    <scope>NUCLEOTIDE SEQUENCE [LARGE SCALE GENOMIC DNA]</scope>
    <source>
        <strain evidence="1 2">DSM 43941</strain>
    </source>
</reference>
<name>A0A1H1XPK9_9ACTN</name>
<proteinExistence type="predicted"/>
<evidence type="ECO:0000313" key="2">
    <source>
        <dbReference type="Proteomes" id="UP000198688"/>
    </source>
</evidence>
<sequence length="216" mass="24059">MDIGPTLGVVAWSLSLREFRQPLLAEELLLAAGKALYLANAFETKCQYVLRILNLVQIVESDPVLTLEQAFAALPQDKMLAATVQDITGYQLSSDMAKMDLLHRARRARNFIAHEGMSTGPIWGLHRQTIIEHTGRLRAAVADLAAGDNVVSAWCYEIDEKEPAPRDFTSAYPDMVATWIFGRLDLLITQTEGEPDDREPTLAEYLKQRSTTQSGQ</sequence>
<keyword evidence="2" id="KW-1185">Reference proteome</keyword>
<accession>A0A1H1XPK9</accession>
<dbReference type="AlphaFoldDB" id="A0A1H1XPK9"/>
<protein>
    <submittedName>
        <fullName evidence="1">Uncharacterized protein</fullName>
    </submittedName>
</protein>
<gene>
    <name evidence="1" type="ORF">SAMN04489716_2538</name>
</gene>